<dbReference type="InterPro" id="IPR001129">
    <property type="entry name" value="Membr-assoc_MAPEG"/>
</dbReference>
<feature type="transmembrane region" description="Helical" evidence="5">
    <location>
        <begin position="115"/>
        <end position="134"/>
    </location>
</feature>
<evidence type="ECO:0000256" key="2">
    <source>
        <dbReference type="ARBA" id="ARBA00022692"/>
    </source>
</evidence>
<dbReference type="SUPFAM" id="SSF161084">
    <property type="entry name" value="MAPEG domain-like"/>
    <property type="match status" value="1"/>
</dbReference>
<evidence type="ECO:0000256" key="1">
    <source>
        <dbReference type="ARBA" id="ARBA00004370"/>
    </source>
</evidence>
<dbReference type="Pfam" id="PF01124">
    <property type="entry name" value="MAPEG"/>
    <property type="match status" value="1"/>
</dbReference>
<accession>A0ABY6F2I4</accession>
<sequence length="136" mass="15162">MFALSSLRLTVILMVLVIFLPLLCAFFAKAFGGFRRLDNATPREFLASTHGLASRLNHAQANSFEGLAIFIGAVLMALYAFVPISVINQLALVYLGSRLLFIISYALNWATFRSVSWVIGLMSCLMMFFFAFYVSN</sequence>
<gene>
    <name evidence="6" type="ORF">LU297_06745</name>
</gene>
<dbReference type="InterPro" id="IPR023352">
    <property type="entry name" value="MAPEG-like_dom_sf"/>
</dbReference>
<evidence type="ECO:0000256" key="4">
    <source>
        <dbReference type="ARBA" id="ARBA00023136"/>
    </source>
</evidence>
<dbReference type="Gene3D" id="1.20.120.550">
    <property type="entry name" value="Membrane associated eicosanoid/glutathione metabolism-like domain"/>
    <property type="match status" value="1"/>
</dbReference>
<reference evidence="6" key="1">
    <citation type="submission" date="2021-12" db="EMBL/GenBank/DDBJ databases">
        <title>taxonomy of Moraxella sp. ZY201224.</title>
        <authorList>
            <person name="Li F."/>
        </authorList>
    </citation>
    <scope>NUCLEOTIDE SEQUENCE</scope>
    <source>
        <strain evidence="6">ZY201224</strain>
    </source>
</reference>
<keyword evidence="2 5" id="KW-0812">Transmembrane</keyword>
<dbReference type="PANTHER" id="PTHR35371">
    <property type="entry name" value="INNER MEMBRANE PROTEIN"/>
    <property type="match status" value="1"/>
</dbReference>
<keyword evidence="4 5" id="KW-0472">Membrane</keyword>
<name>A0ABY6F2I4_9GAMM</name>
<dbReference type="RefSeq" id="WP_263075783.1">
    <property type="nucleotide sequence ID" value="NZ_CP089977.1"/>
</dbReference>
<comment type="subcellular location">
    <subcellularLocation>
        <location evidence="1">Membrane</location>
    </subcellularLocation>
</comment>
<keyword evidence="3 5" id="KW-1133">Transmembrane helix</keyword>
<proteinExistence type="predicted"/>
<evidence type="ECO:0000313" key="7">
    <source>
        <dbReference type="Proteomes" id="UP001063782"/>
    </source>
</evidence>
<keyword evidence="7" id="KW-1185">Reference proteome</keyword>
<dbReference type="PANTHER" id="PTHR35371:SF1">
    <property type="entry name" value="BLR7753 PROTEIN"/>
    <property type="match status" value="1"/>
</dbReference>
<evidence type="ECO:0000256" key="3">
    <source>
        <dbReference type="ARBA" id="ARBA00022989"/>
    </source>
</evidence>
<feature type="transmembrane region" description="Helical" evidence="5">
    <location>
        <begin position="90"/>
        <end position="108"/>
    </location>
</feature>
<feature type="transmembrane region" description="Helical" evidence="5">
    <location>
        <begin position="6"/>
        <end position="28"/>
    </location>
</feature>
<dbReference type="Proteomes" id="UP001063782">
    <property type="component" value="Chromosome"/>
</dbReference>
<protein>
    <submittedName>
        <fullName evidence="6">MAPEG family protein</fullName>
    </submittedName>
</protein>
<organism evidence="6 7">
    <name type="scientific">Moraxella nasicaprae</name>
    <dbReference type="NCBI Taxonomy" id="2904122"/>
    <lineage>
        <taxon>Bacteria</taxon>
        <taxon>Pseudomonadati</taxon>
        <taxon>Pseudomonadota</taxon>
        <taxon>Gammaproteobacteria</taxon>
        <taxon>Moraxellales</taxon>
        <taxon>Moraxellaceae</taxon>
        <taxon>Moraxella</taxon>
    </lineage>
</organism>
<evidence type="ECO:0000313" key="6">
    <source>
        <dbReference type="EMBL" id="UXZ04297.1"/>
    </source>
</evidence>
<dbReference type="EMBL" id="CP089977">
    <property type="protein sequence ID" value="UXZ04297.1"/>
    <property type="molecule type" value="Genomic_DNA"/>
</dbReference>
<feature type="transmembrane region" description="Helical" evidence="5">
    <location>
        <begin position="64"/>
        <end position="84"/>
    </location>
</feature>
<evidence type="ECO:0000256" key="5">
    <source>
        <dbReference type="SAM" id="Phobius"/>
    </source>
</evidence>